<accession>A0A6G8KWD9</accession>
<evidence type="ECO:0000313" key="3">
    <source>
        <dbReference type="EMBL" id="QIN29109.1"/>
    </source>
</evidence>
<feature type="domain" description="Glycosyltransferase 2-like" evidence="1">
    <location>
        <begin position="7"/>
        <end position="166"/>
    </location>
</feature>
<dbReference type="PANTHER" id="PTHR22916:SF3">
    <property type="entry name" value="UDP-GLCNAC:BETAGAL BETA-1,3-N-ACETYLGLUCOSAMINYLTRANSFERASE-LIKE PROTEIN 1"/>
    <property type="match status" value="1"/>
</dbReference>
<dbReference type="Pfam" id="PF22181">
    <property type="entry name" value="TarS_linker"/>
    <property type="match status" value="1"/>
</dbReference>
<dbReference type="EMBL" id="CP035810">
    <property type="protein sequence ID" value="QIN29109.1"/>
    <property type="molecule type" value="Genomic_DNA"/>
</dbReference>
<dbReference type="KEGG" id="blut:EW640_07375"/>
<evidence type="ECO:0000259" key="1">
    <source>
        <dbReference type="Pfam" id="PF00535"/>
    </source>
</evidence>
<reference evidence="3 4" key="1">
    <citation type="submission" date="2019-02" db="EMBL/GenBank/DDBJ databases">
        <title>Complete Genome Sequence and Methylome Analysis of Brevibacterium luteolum NEB1784.</title>
        <authorList>
            <person name="Fomenkov A."/>
            <person name="Roberts R.J."/>
        </authorList>
    </citation>
    <scope>NUCLEOTIDE SEQUENCE [LARGE SCALE GENOMIC DNA]</scope>
    <source>
        <strain evidence="3 4">NEB1784</strain>
    </source>
</reference>
<dbReference type="CDD" id="cd00761">
    <property type="entry name" value="Glyco_tranf_GTA_type"/>
    <property type="match status" value="1"/>
</dbReference>
<proteinExistence type="predicted"/>
<dbReference type="PANTHER" id="PTHR22916">
    <property type="entry name" value="GLYCOSYLTRANSFERASE"/>
    <property type="match status" value="1"/>
</dbReference>
<name>A0A6G8KWD9_9MICO</name>
<gene>
    <name evidence="3" type="ORF">EW640_07375</name>
</gene>
<protein>
    <submittedName>
        <fullName evidence="3">Glycosyltransferase family 2 protein</fullName>
    </submittedName>
</protein>
<dbReference type="Gene3D" id="3.90.550.10">
    <property type="entry name" value="Spore Coat Polysaccharide Biosynthesis Protein SpsA, Chain A"/>
    <property type="match status" value="1"/>
</dbReference>
<dbReference type="SUPFAM" id="SSF53448">
    <property type="entry name" value="Nucleotide-diphospho-sugar transferases"/>
    <property type="match status" value="1"/>
</dbReference>
<organism evidence="3 4">
    <name type="scientific">Brevibacterium luteolum</name>
    <dbReference type="NCBI Taxonomy" id="199591"/>
    <lineage>
        <taxon>Bacteria</taxon>
        <taxon>Bacillati</taxon>
        <taxon>Actinomycetota</taxon>
        <taxon>Actinomycetes</taxon>
        <taxon>Micrococcales</taxon>
        <taxon>Brevibacteriaceae</taxon>
        <taxon>Brevibacterium</taxon>
    </lineage>
</organism>
<sequence>MTDLRLSLIIPVYNSMPYLTELLDSVFSQTMSAAEFEVIAVDDGSTDGSGDELDRFAATHSNLHVIHQENWGWPGQPRNRALNAARGRYVFFADSDDKFDPSAFTVMCDFADAHASDIVLPQMGSINGRWVQPKLYARTRIDADLSSVLTTLGPMKLFRRTFLDKHGLRFPEEKVRLEDGIMLSRAYFLAQRVSVVTGADYYQIRSRDDGQNISSRYLDPDEYTWAIAQVSRNIRDYDPDPKRADRIILDLYRRKCLKFYAPDRFVRLKQERAKRFIEVHQQFQREFIPVELEAALEEPFRSRSEWVRAGDIEAIRVGSQIAAVELAPTLVRWQLTSRGAELQIRSRVFSGGAVDESHVLQVSKRGSNWSYMLPAVRLTRGADKKSNTITAEFRLGWRRLLVPSERVVDLHLIRRVGYDDDPRKDLVQRARVASAPEVEASLVARGNVHPYCTAQGNISIKLTTGRRGEILAWARKIKNAVRR</sequence>
<dbReference type="Proteomes" id="UP000501518">
    <property type="component" value="Chromosome"/>
</dbReference>
<feature type="domain" description="TarS/TarP linker" evidence="2">
    <location>
        <begin position="220"/>
        <end position="315"/>
    </location>
</feature>
<dbReference type="GO" id="GO:0016758">
    <property type="term" value="F:hexosyltransferase activity"/>
    <property type="evidence" value="ECO:0007669"/>
    <property type="project" value="UniProtKB-ARBA"/>
</dbReference>
<evidence type="ECO:0000313" key="4">
    <source>
        <dbReference type="Proteomes" id="UP000501518"/>
    </source>
</evidence>
<dbReference type="Pfam" id="PF00535">
    <property type="entry name" value="Glycos_transf_2"/>
    <property type="match status" value="1"/>
</dbReference>
<evidence type="ECO:0000259" key="2">
    <source>
        <dbReference type="Pfam" id="PF22181"/>
    </source>
</evidence>
<dbReference type="InterPro" id="IPR054028">
    <property type="entry name" value="TarS/TarP_linker"/>
</dbReference>
<dbReference type="AlphaFoldDB" id="A0A6G8KWD9"/>
<keyword evidence="3" id="KW-0808">Transferase</keyword>
<dbReference type="RefSeq" id="WP_243743368.1">
    <property type="nucleotide sequence ID" value="NZ_CP035810.1"/>
</dbReference>
<dbReference type="InterPro" id="IPR001173">
    <property type="entry name" value="Glyco_trans_2-like"/>
</dbReference>
<dbReference type="InterPro" id="IPR029044">
    <property type="entry name" value="Nucleotide-diphossugar_trans"/>
</dbReference>